<name>A0AAD2E028_9LAMI</name>
<evidence type="ECO:0000313" key="2">
    <source>
        <dbReference type="EMBL" id="CAI9769705.1"/>
    </source>
</evidence>
<dbReference type="EMBL" id="OU503045">
    <property type="protein sequence ID" value="CAI9769705.1"/>
    <property type="molecule type" value="Genomic_DNA"/>
</dbReference>
<organism evidence="2 3">
    <name type="scientific">Fraxinus pennsylvanica</name>
    <dbReference type="NCBI Taxonomy" id="56036"/>
    <lineage>
        <taxon>Eukaryota</taxon>
        <taxon>Viridiplantae</taxon>
        <taxon>Streptophyta</taxon>
        <taxon>Embryophyta</taxon>
        <taxon>Tracheophyta</taxon>
        <taxon>Spermatophyta</taxon>
        <taxon>Magnoliopsida</taxon>
        <taxon>eudicotyledons</taxon>
        <taxon>Gunneridae</taxon>
        <taxon>Pentapetalae</taxon>
        <taxon>asterids</taxon>
        <taxon>lamiids</taxon>
        <taxon>Lamiales</taxon>
        <taxon>Oleaceae</taxon>
        <taxon>Oleeae</taxon>
        <taxon>Fraxinus</taxon>
    </lineage>
</organism>
<evidence type="ECO:0000256" key="1">
    <source>
        <dbReference type="SAM" id="MobiDB-lite"/>
    </source>
</evidence>
<keyword evidence="3" id="KW-1185">Reference proteome</keyword>
<sequence>MKNTRSPLKPARSFRHPDQEPAPVPVLTLLGPLQLTKSDNQFFSSSCYDVAAKVNEYYKFNVIVLLQMSSSIEKDVNETWGSKVQTNSLLSCRRRRPNPYPRSPRDRQSAAAKKKCSPKLHRSSVRGSKLLQTSSGTASTLLQQRVRKLLQTSSGTGSTLRFCWRFPEASIQIMDLVEDIYIHTDGKHERGQRREADITVNQLFIHTYAYRQGSTKEGRSEIPASLMRIVTTKTNSTKLSLSHAYRDGQLEEVLLRHLGAEDGNTVIAKNVRLSDFLSNLQIR</sequence>
<gene>
    <name evidence="2" type="ORF">FPE_LOCUS16585</name>
</gene>
<feature type="compositionally biased region" description="Basic residues" evidence="1">
    <location>
        <begin position="112"/>
        <end position="124"/>
    </location>
</feature>
<dbReference type="Proteomes" id="UP000834106">
    <property type="component" value="Chromosome 10"/>
</dbReference>
<evidence type="ECO:0000313" key="3">
    <source>
        <dbReference type="Proteomes" id="UP000834106"/>
    </source>
</evidence>
<feature type="region of interest" description="Disordered" evidence="1">
    <location>
        <begin position="1"/>
        <end position="23"/>
    </location>
</feature>
<reference evidence="2" key="1">
    <citation type="submission" date="2023-05" db="EMBL/GenBank/DDBJ databases">
        <authorList>
            <person name="Huff M."/>
        </authorList>
    </citation>
    <scope>NUCLEOTIDE SEQUENCE</scope>
</reference>
<proteinExistence type="predicted"/>
<feature type="region of interest" description="Disordered" evidence="1">
    <location>
        <begin position="92"/>
        <end position="128"/>
    </location>
</feature>
<protein>
    <submittedName>
        <fullName evidence="2">Uncharacterized protein</fullName>
    </submittedName>
</protein>
<dbReference type="AlphaFoldDB" id="A0AAD2E028"/>
<accession>A0AAD2E028</accession>